<evidence type="ECO:0000256" key="1">
    <source>
        <dbReference type="ARBA" id="ARBA00004123"/>
    </source>
</evidence>
<dbReference type="InterPro" id="IPR009057">
    <property type="entry name" value="Homeodomain-like_sf"/>
</dbReference>
<reference evidence="3 4" key="1">
    <citation type="submission" date="2023-02" db="EMBL/GenBank/DDBJ databases">
        <title>LHISI_Scaffold_Assembly.</title>
        <authorList>
            <person name="Stuart O.P."/>
            <person name="Cleave R."/>
            <person name="Magrath M.J.L."/>
            <person name="Mikheyev A.S."/>
        </authorList>
    </citation>
    <scope>NUCLEOTIDE SEQUENCE [LARGE SCALE GENOMIC DNA]</scope>
    <source>
        <strain evidence="3">Daus_M_001</strain>
        <tissue evidence="3">Leg muscle</tissue>
    </source>
</reference>
<keyword evidence="4" id="KW-1185">Reference proteome</keyword>
<sequence length="265" mass="30353">MVVDCCGLRKIAKDWCGLVRIGVWIGVCGFMCGLEEIGVDWCVVWCGLWSSYFAALREDVAEEAFSTRSLLNLPRGWVVSWFRYRPRWNGPPWRTGSDSEVPKQIFFVPGIQNIPKFKRRKTDRWSWVGNNMKIAMDRVVSGELTMREAATRYDVLKSTLQNRSQYPYSVMVSGIGMSGSMYAFKFTDEVLDALLIYRRGGVVRWPACAFDLTPLDFFPGRTLKGRVYNTVPTTPEDMQEHIVAACRGITPEIFHAARRSLHMRL</sequence>
<dbReference type="Proteomes" id="UP001159363">
    <property type="component" value="Chromosome X"/>
</dbReference>
<proteinExistence type="predicted"/>
<comment type="subcellular location">
    <subcellularLocation>
        <location evidence="1">Nucleus</location>
    </subcellularLocation>
</comment>
<dbReference type="SUPFAM" id="SSF46689">
    <property type="entry name" value="Homeodomain-like"/>
    <property type="match status" value="1"/>
</dbReference>
<name>A0ABQ9HNS5_9NEOP</name>
<gene>
    <name evidence="3" type="ORF">PR048_012224</name>
</gene>
<evidence type="ECO:0000313" key="3">
    <source>
        <dbReference type="EMBL" id="KAJ8886018.1"/>
    </source>
</evidence>
<protein>
    <recommendedName>
        <fullName evidence="2">HTH psq-type domain-containing protein</fullName>
    </recommendedName>
</protein>
<evidence type="ECO:0000313" key="4">
    <source>
        <dbReference type="Proteomes" id="UP001159363"/>
    </source>
</evidence>
<feature type="domain" description="HTH psq-type" evidence="2">
    <location>
        <begin position="132"/>
        <end position="169"/>
    </location>
</feature>
<comment type="caution">
    <text evidence="3">The sequence shown here is derived from an EMBL/GenBank/DDBJ whole genome shotgun (WGS) entry which is preliminary data.</text>
</comment>
<dbReference type="EMBL" id="JARBHB010000004">
    <property type="protein sequence ID" value="KAJ8886018.1"/>
    <property type="molecule type" value="Genomic_DNA"/>
</dbReference>
<organism evidence="3 4">
    <name type="scientific">Dryococelus australis</name>
    <dbReference type="NCBI Taxonomy" id="614101"/>
    <lineage>
        <taxon>Eukaryota</taxon>
        <taxon>Metazoa</taxon>
        <taxon>Ecdysozoa</taxon>
        <taxon>Arthropoda</taxon>
        <taxon>Hexapoda</taxon>
        <taxon>Insecta</taxon>
        <taxon>Pterygota</taxon>
        <taxon>Neoptera</taxon>
        <taxon>Polyneoptera</taxon>
        <taxon>Phasmatodea</taxon>
        <taxon>Verophasmatodea</taxon>
        <taxon>Anareolatae</taxon>
        <taxon>Phasmatidae</taxon>
        <taxon>Eurycanthinae</taxon>
        <taxon>Dryococelus</taxon>
    </lineage>
</organism>
<evidence type="ECO:0000259" key="2">
    <source>
        <dbReference type="Pfam" id="PF05225"/>
    </source>
</evidence>
<dbReference type="InterPro" id="IPR007889">
    <property type="entry name" value="HTH_Psq"/>
</dbReference>
<dbReference type="InterPro" id="IPR036397">
    <property type="entry name" value="RNaseH_sf"/>
</dbReference>
<dbReference type="Gene3D" id="3.30.420.10">
    <property type="entry name" value="Ribonuclease H-like superfamily/Ribonuclease H"/>
    <property type="match status" value="1"/>
</dbReference>
<accession>A0ABQ9HNS5</accession>
<dbReference type="Pfam" id="PF05225">
    <property type="entry name" value="HTH_psq"/>
    <property type="match status" value="1"/>
</dbReference>